<gene>
    <name evidence="5" type="ORF">GCM10007047_06930</name>
</gene>
<feature type="domain" description="CheW-like" evidence="4">
    <location>
        <begin position="47"/>
        <end position="194"/>
    </location>
</feature>
<comment type="caution">
    <text evidence="5">The sequence shown here is derived from an EMBL/GenBank/DDBJ whole genome shotgun (WGS) entry which is preliminary data.</text>
</comment>
<reference evidence="5" key="1">
    <citation type="journal article" date="2014" name="Int. J. Syst. Evol. Microbiol.">
        <title>Complete genome sequence of Corynebacterium casei LMG S-19264T (=DSM 44701T), isolated from a smear-ripened cheese.</title>
        <authorList>
            <consortium name="US DOE Joint Genome Institute (JGI-PGF)"/>
            <person name="Walter F."/>
            <person name="Albersmeier A."/>
            <person name="Kalinowski J."/>
            <person name="Ruckert C."/>
        </authorList>
    </citation>
    <scope>NUCLEOTIDE SEQUENCE</scope>
    <source>
        <strain evidence="5">KCTC 12870</strain>
    </source>
</reference>
<dbReference type="AlphaFoldDB" id="A0A8J3DFV4"/>
<dbReference type="Pfam" id="PF01584">
    <property type="entry name" value="CheW"/>
    <property type="match status" value="1"/>
</dbReference>
<name>A0A8J3DFV4_9BACT</name>
<protein>
    <recommendedName>
        <fullName evidence="2">Chemotaxis protein CheW</fullName>
    </recommendedName>
</protein>
<comment type="subcellular location">
    <subcellularLocation>
        <location evidence="1">Cytoplasm</location>
    </subcellularLocation>
</comment>
<organism evidence="5 6">
    <name type="scientific">Cerasicoccus arenae</name>
    <dbReference type="NCBI Taxonomy" id="424488"/>
    <lineage>
        <taxon>Bacteria</taxon>
        <taxon>Pseudomonadati</taxon>
        <taxon>Verrucomicrobiota</taxon>
        <taxon>Opitutia</taxon>
        <taxon>Puniceicoccales</taxon>
        <taxon>Cerasicoccaceae</taxon>
        <taxon>Cerasicoccus</taxon>
    </lineage>
</organism>
<proteinExistence type="predicted"/>
<keyword evidence="6" id="KW-1185">Reference proteome</keyword>
<evidence type="ECO:0000259" key="4">
    <source>
        <dbReference type="PROSITE" id="PS50851"/>
    </source>
</evidence>
<evidence type="ECO:0000313" key="5">
    <source>
        <dbReference type="EMBL" id="GHB93940.1"/>
    </source>
</evidence>
<dbReference type="SMART" id="SM00260">
    <property type="entry name" value="CheW"/>
    <property type="match status" value="1"/>
</dbReference>
<keyword evidence="3" id="KW-0963">Cytoplasm</keyword>
<dbReference type="PANTHER" id="PTHR22617:SF45">
    <property type="entry name" value="CHEMOTAXIS PROTEIN CHEW"/>
    <property type="match status" value="1"/>
</dbReference>
<sequence>MSDDEHEMAAQERAAMLRLLDRAPPEGYLSDWQDRLRAKEDEHERETQGVLVFRLFDEWLAIEASIVKEITADATIHRIPQRTNNVLRGLVNVRGELQLCVSLHALLNLERTGEEKVLSRRVHPRMIVFQGPDGAFVFRAEEAYGVHALEKCLLEESPVTVSKAMATFTRGLFTLLDTKVGLLDHELIFHSLKTQHL</sequence>
<evidence type="ECO:0000256" key="2">
    <source>
        <dbReference type="ARBA" id="ARBA00021483"/>
    </source>
</evidence>
<dbReference type="Proteomes" id="UP000642829">
    <property type="component" value="Unassembled WGS sequence"/>
</dbReference>
<dbReference type="InterPro" id="IPR002545">
    <property type="entry name" value="CheW-lke_dom"/>
</dbReference>
<dbReference type="GO" id="GO:0005829">
    <property type="term" value="C:cytosol"/>
    <property type="evidence" value="ECO:0007669"/>
    <property type="project" value="TreeGrafter"/>
</dbReference>
<dbReference type="PROSITE" id="PS50851">
    <property type="entry name" value="CHEW"/>
    <property type="match status" value="1"/>
</dbReference>
<dbReference type="GO" id="GO:0006935">
    <property type="term" value="P:chemotaxis"/>
    <property type="evidence" value="ECO:0007669"/>
    <property type="project" value="InterPro"/>
</dbReference>
<accession>A0A8J3DFV4</accession>
<dbReference type="Gene3D" id="2.30.30.40">
    <property type="entry name" value="SH3 Domains"/>
    <property type="match status" value="1"/>
</dbReference>
<dbReference type="InterPro" id="IPR039315">
    <property type="entry name" value="CheW"/>
</dbReference>
<dbReference type="RefSeq" id="WP_189511887.1">
    <property type="nucleotide sequence ID" value="NZ_BMXG01000003.1"/>
</dbReference>
<reference evidence="5" key="2">
    <citation type="submission" date="2020-09" db="EMBL/GenBank/DDBJ databases">
        <authorList>
            <person name="Sun Q."/>
            <person name="Kim S."/>
        </authorList>
    </citation>
    <scope>NUCLEOTIDE SEQUENCE</scope>
    <source>
        <strain evidence="5">KCTC 12870</strain>
    </source>
</reference>
<dbReference type="SUPFAM" id="SSF50341">
    <property type="entry name" value="CheW-like"/>
    <property type="match status" value="1"/>
</dbReference>
<evidence type="ECO:0000256" key="3">
    <source>
        <dbReference type="ARBA" id="ARBA00022490"/>
    </source>
</evidence>
<evidence type="ECO:0000313" key="6">
    <source>
        <dbReference type="Proteomes" id="UP000642829"/>
    </source>
</evidence>
<dbReference type="GO" id="GO:0007165">
    <property type="term" value="P:signal transduction"/>
    <property type="evidence" value="ECO:0007669"/>
    <property type="project" value="InterPro"/>
</dbReference>
<dbReference type="EMBL" id="BMXG01000003">
    <property type="protein sequence ID" value="GHB93940.1"/>
    <property type="molecule type" value="Genomic_DNA"/>
</dbReference>
<dbReference type="InterPro" id="IPR036061">
    <property type="entry name" value="CheW-like_dom_sf"/>
</dbReference>
<dbReference type="Gene3D" id="2.40.50.180">
    <property type="entry name" value="CheA-289, Domain 4"/>
    <property type="match status" value="1"/>
</dbReference>
<evidence type="ECO:0000256" key="1">
    <source>
        <dbReference type="ARBA" id="ARBA00004496"/>
    </source>
</evidence>
<dbReference type="PANTHER" id="PTHR22617">
    <property type="entry name" value="CHEMOTAXIS SENSOR HISTIDINE KINASE-RELATED"/>
    <property type="match status" value="1"/>
</dbReference>